<evidence type="ECO:0000313" key="3">
    <source>
        <dbReference type="Proteomes" id="UP000298138"/>
    </source>
</evidence>
<keyword evidence="3" id="KW-1185">Reference proteome</keyword>
<feature type="region of interest" description="Disordered" evidence="1">
    <location>
        <begin position="80"/>
        <end position="182"/>
    </location>
</feature>
<feature type="compositionally biased region" description="Pro residues" evidence="1">
    <location>
        <begin position="162"/>
        <end position="174"/>
    </location>
</feature>
<dbReference type="Proteomes" id="UP000298138">
    <property type="component" value="Unassembled WGS sequence"/>
</dbReference>
<gene>
    <name evidence="2" type="ORF">EX30DRAFT_4449</name>
</gene>
<proteinExistence type="predicted"/>
<sequence length="267" mass="30603">MAPHTHTPPPGSHHQPHRPHHHPQHQHGLGGVRPAVPEMNRRRGNSVIIPAVPPMPQIQHLQQQQIQHHQYLQHQQPYYPVHPYAHPHLQHHPAQAHSRISRQPQHAPQPQPPPLPPPPPPPLPVTHQIEEYTPPSPSSTLSGLSLPPRPDSQATLVEEPLEPPPRPFFRPPDGPSYHGIAHRGLSHQGVAKFENQRRQQLLLHPNLKNHLQQRRFLALRLPQYQPLRLKLILLIQLHLLPPLPLLSSLQFGLRPPHRPLRHPRLFH</sequence>
<dbReference type="AlphaFoldDB" id="A0A4S2N603"/>
<name>A0A4S2N603_9PEZI</name>
<feature type="compositionally biased region" description="Pro residues" evidence="1">
    <location>
        <begin position="1"/>
        <end position="11"/>
    </location>
</feature>
<feature type="compositionally biased region" description="Low complexity" evidence="1">
    <location>
        <begin position="80"/>
        <end position="97"/>
    </location>
</feature>
<reference evidence="2 3" key="1">
    <citation type="submission" date="2019-04" db="EMBL/GenBank/DDBJ databases">
        <title>Comparative genomics and transcriptomics to analyze fruiting body development in filamentous ascomycetes.</title>
        <authorList>
            <consortium name="DOE Joint Genome Institute"/>
            <person name="Lutkenhaus R."/>
            <person name="Traeger S."/>
            <person name="Breuer J."/>
            <person name="Kuo A."/>
            <person name="Lipzen A."/>
            <person name="Pangilinan J."/>
            <person name="Dilworth D."/>
            <person name="Sandor L."/>
            <person name="Poggeler S."/>
            <person name="Barry K."/>
            <person name="Grigoriev I.V."/>
            <person name="Nowrousian M."/>
        </authorList>
    </citation>
    <scope>NUCLEOTIDE SEQUENCE [LARGE SCALE GENOMIC DNA]</scope>
    <source>
        <strain evidence="2 3">CBS 389.68</strain>
    </source>
</reference>
<dbReference type="InParanoid" id="A0A4S2N603"/>
<evidence type="ECO:0000313" key="2">
    <source>
        <dbReference type="EMBL" id="TGZ84613.1"/>
    </source>
</evidence>
<evidence type="ECO:0000256" key="1">
    <source>
        <dbReference type="SAM" id="MobiDB-lite"/>
    </source>
</evidence>
<organism evidence="2 3">
    <name type="scientific">Ascodesmis nigricans</name>
    <dbReference type="NCBI Taxonomy" id="341454"/>
    <lineage>
        <taxon>Eukaryota</taxon>
        <taxon>Fungi</taxon>
        <taxon>Dikarya</taxon>
        <taxon>Ascomycota</taxon>
        <taxon>Pezizomycotina</taxon>
        <taxon>Pezizomycetes</taxon>
        <taxon>Pezizales</taxon>
        <taxon>Ascodesmidaceae</taxon>
        <taxon>Ascodesmis</taxon>
    </lineage>
</organism>
<feature type="region of interest" description="Disordered" evidence="1">
    <location>
        <begin position="1"/>
        <end position="37"/>
    </location>
</feature>
<accession>A0A4S2N603</accession>
<dbReference type="EMBL" id="ML220112">
    <property type="protein sequence ID" value="TGZ84613.1"/>
    <property type="molecule type" value="Genomic_DNA"/>
</dbReference>
<feature type="compositionally biased region" description="Pro residues" evidence="1">
    <location>
        <begin position="107"/>
        <end position="124"/>
    </location>
</feature>
<protein>
    <submittedName>
        <fullName evidence="2">Uncharacterized protein</fullName>
    </submittedName>
</protein>
<feature type="compositionally biased region" description="Basic residues" evidence="1">
    <location>
        <begin position="14"/>
        <end position="25"/>
    </location>
</feature>